<protein>
    <recommendedName>
        <fullName evidence="3">KfrA N-terminal DNA-binding domain-containing protein</fullName>
    </recommendedName>
</protein>
<accession>M7MP28</accession>
<dbReference type="STRING" id="1276920.ADIAG_03898"/>
<dbReference type="AlphaFoldDB" id="M7MP28"/>
<evidence type="ECO:0008006" key="3">
    <source>
        <dbReference type="Google" id="ProtNLM"/>
    </source>
</evidence>
<reference evidence="1 2" key="1">
    <citation type="journal article" date="2013" name="Genome Announc.">
        <title>Draft Genome Sequence of Arthrobacter gangotriensis Strain Lz1yT, Isolated from a Penguin Rookery Soil Sample Collected in Antarctica, near the Indian Station Dakshin Gangotri.</title>
        <authorList>
            <person name="Shivaji S."/>
            <person name="Ara S."/>
            <person name="Bandi S."/>
            <person name="Singh A."/>
            <person name="Kumar Pinnaka A."/>
        </authorList>
    </citation>
    <scope>NUCLEOTIDE SEQUENCE [LARGE SCALE GENOMIC DNA]</scope>
    <source>
        <strain evidence="1 2">Lz1y</strain>
    </source>
</reference>
<evidence type="ECO:0000313" key="1">
    <source>
        <dbReference type="EMBL" id="EMQ96761.1"/>
    </source>
</evidence>
<evidence type="ECO:0000313" key="2">
    <source>
        <dbReference type="Proteomes" id="UP000012015"/>
    </source>
</evidence>
<sequence length="63" mass="6794">MDRAATTIDAMEAENIKVTVSAVRSCAGVSMETARSSVEAWRTQHSRPVVAVTKAAQQAFTRL</sequence>
<dbReference type="EMBL" id="AOCK01000014">
    <property type="protein sequence ID" value="EMQ96761.1"/>
    <property type="molecule type" value="Genomic_DNA"/>
</dbReference>
<keyword evidence="2" id="KW-1185">Reference proteome</keyword>
<dbReference type="Proteomes" id="UP000012015">
    <property type="component" value="Unassembled WGS sequence"/>
</dbReference>
<name>M7MP28_9MICC</name>
<gene>
    <name evidence="1" type="ORF">ADIAG_03898</name>
</gene>
<comment type="caution">
    <text evidence="1">The sequence shown here is derived from an EMBL/GenBank/DDBJ whole genome shotgun (WGS) entry which is preliminary data.</text>
</comment>
<dbReference type="PATRIC" id="fig|1276920.7.peg.3896"/>
<proteinExistence type="predicted"/>
<organism evidence="1 2">
    <name type="scientific">Paeniglutamicibacter gangotriensis Lz1y</name>
    <dbReference type="NCBI Taxonomy" id="1276920"/>
    <lineage>
        <taxon>Bacteria</taxon>
        <taxon>Bacillati</taxon>
        <taxon>Actinomycetota</taxon>
        <taxon>Actinomycetes</taxon>
        <taxon>Micrococcales</taxon>
        <taxon>Micrococcaceae</taxon>
        <taxon>Paeniglutamicibacter</taxon>
    </lineage>
</organism>